<sequence length="86" mass="10134">MRVYHQRRRGHERPSSSGRVRQDAPVWIVAKANMYARLTFETPFVIYQGRRHTLVATVARTPKRRDAAKLGRRVRSRSGEQLKLYK</sequence>
<protein>
    <submittedName>
        <fullName evidence="2">Uncharacterized protein</fullName>
    </submittedName>
</protein>
<feature type="region of interest" description="Disordered" evidence="1">
    <location>
        <begin position="63"/>
        <end position="86"/>
    </location>
</feature>
<dbReference type="AlphaFoldDB" id="A0A4Q9PRQ5"/>
<feature type="region of interest" description="Disordered" evidence="1">
    <location>
        <begin position="1"/>
        <end position="21"/>
    </location>
</feature>
<accession>A0A4Q9PRQ5</accession>
<reference evidence="2 3" key="1">
    <citation type="submission" date="2019-01" db="EMBL/GenBank/DDBJ databases">
        <title>Draft genome sequences of three monokaryotic isolates of the white-rot basidiomycete fungus Dichomitus squalens.</title>
        <authorList>
            <consortium name="DOE Joint Genome Institute"/>
            <person name="Lopez S.C."/>
            <person name="Andreopoulos B."/>
            <person name="Pangilinan J."/>
            <person name="Lipzen A."/>
            <person name="Riley R."/>
            <person name="Ahrendt S."/>
            <person name="Ng V."/>
            <person name="Barry K."/>
            <person name="Daum C."/>
            <person name="Grigoriev I.V."/>
            <person name="Hilden K.S."/>
            <person name="Makela M.R."/>
            <person name="de Vries R.P."/>
        </authorList>
    </citation>
    <scope>NUCLEOTIDE SEQUENCE [LARGE SCALE GENOMIC DNA]</scope>
    <source>
        <strain evidence="2 3">CBS 464.89</strain>
    </source>
</reference>
<evidence type="ECO:0000313" key="2">
    <source>
        <dbReference type="EMBL" id="TBU57072.1"/>
    </source>
</evidence>
<dbReference type="EMBL" id="ML145142">
    <property type="protein sequence ID" value="TBU57072.1"/>
    <property type="molecule type" value="Genomic_DNA"/>
</dbReference>
<dbReference type="Proteomes" id="UP000292082">
    <property type="component" value="Unassembled WGS sequence"/>
</dbReference>
<feature type="compositionally biased region" description="Basic residues" evidence="1">
    <location>
        <begin position="1"/>
        <end position="11"/>
    </location>
</feature>
<name>A0A4Q9PRQ5_9APHY</name>
<evidence type="ECO:0000256" key="1">
    <source>
        <dbReference type="SAM" id="MobiDB-lite"/>
    </source>
</evidence>
<gene>
    <name evidence="2" type="ORF">BD310DRAFT_573915</name>
</gene>
<keyword evidence="3" id="KW-1185">Reference proteome</keyword>
<organism evidence="2 3">
    <name type="scientific">Dichomitus squalens</name>
    <dbReference type="NCBI Taxonomy" id="114155"/>
    <lineage>
        <taxon>Eukaryota</taxon>
        <taxon>Fungi</taxon>
        <taxon>Dikarya</taxon>
        <taxon>Basidiomycota</taxon>
        <taxon>Agaricomycotina</taxon>
        <taxon>Agaricomycetes</taxon>
        <taxon>Polyporales</taxon>
        <taxon>Polyporaceae</taxon>
        <taxon>Dichomitus</taxon>
    </lineage>
</organism>
<evidence type="ECO:0000313" key="3">
    <source>
        <dbReference type="Proteomes" id="UP000292082"/>
    </source>
</evidence>
<proteinExistence type="predicted"/>